<proteinExistence type="inferred from homology"/>
<dbReference type="InterPro" id="IPR050708">
    <property type="entry name" value="T6SS_VgrG/RHS"/>
</dbReference>
<feature type="domain" description="RHS protein conserved region" evidence="2">
    <location>
        <begin position="54"/>
        <end position="90"/>
    </location>
</feature>
<protein>
    <submittedName>
        <fullName evidence="3">RHS repeat-associated protein</fullName>
    </submittedName>
</protein>
<dbReference type="PANTHER" id="PTHR32305">
    <property type="match status" value="1"/>
</dbReference>
<dbReference type="RefSeq" id="WP_211320578.1">
    <property type="nucleotide sequence ID" value="NZ_QGTS01000034.1"/>
</dbReference>
<dbReference type="AlphaFoldDB" id="A0A317PGF4"/>
<gene>
    <name evidence="3" type="ORF">DES37_1348</name>
</gene>
<dbReference type="Proteomes" id="UP000246744">
    <property type="component" value="Unassembled WGS sequence"/>
</dbReference>
<dbReference type="InterPro" id="IPR022385">
    <property type="entry name" value="Rhs_assc_core"/>
</dbReference>
<organism evidence="3 4">
    <name type="scientific">Mangrovibacter plantisponsor</name>
    <dbReference type="NCBI Taxonomy" id="451513"/>
    <lineage>
        <taxon>Bacteria</taxon>
        <taxon>Pseudomonadati</taxon>
        <taxon>Pseudomonadota</taxon>
        <taxon>Gammaproteobacteria</taxon>
        <taxon>Enterobacterales</taxon>
        <taxon>Enterobacteriaceae</taxon>
        <taxon>Mangrovibacter</taxon>
    </lineage>
</organism>
<dbReference type="Gene3D" id="2.180.10.10">
    <property type="entry name" value="RHS repeat-associated core"/>
    <property type="match status" value="1"/>
</dbReference>
<dbReference type="PANTHER" id="PTHR32305:SF15">
    <property type="entry name" value="PROTEIN RHSA-RELATED"/>
    <property type="match status" value="1"/>
</dbReference>
<evidence type="ECO:0000256" key="1">
    <source>
        <dbReference type="ARBA" id="ARBA00009455"/>
    </source>
</evidence>
<evidence type="ECO:0000313" key="4">
    <source>
        <dbReference type="Proteomes" id="UP000246744"/>
    </source>
</evidence>
<sequence>EDGSESTRVTTGFVWEGLRLLQEVHGDIPLTYVYADQGSYEPLARIDGITDPEIYWFHCQPNGTPERLTDNEGRVRWEGLTGAWGKLLREAPVHAAGFAQNLRMQGQYLDRETGLHYNLFRYYDPDSGRFTQQDPIGLAGGLNLYQYAPNAQGWVDPLGLSKCTPEKWNVNSHQNNKNAVKGLNLGLDSHHVGQKNLMKDLVEGYDPMTAPAILVPRVGHTVSKEGVGIVSRSKINDKTGLPFTNARDLLARDIKELRRVYPEIPNEKLKALIDLNKMMYPELR</sequence>
<feature type="non-terminal residue" evidence="3">
    <location>
        <position position="1"/>
    </location>
</feature>
<dbReference type="PRINTS" id="PR00394">
    <property type="entry name" value="RHSPROTEIN"/>
</dbReference>
<name>A0A317PGF4_9ENTR</name>
<keyword evidence="4" id="KW-1185">Reference proteome</keyword>
<dbReference type="NCBIfam" id="TIGR03696">
    <property type="entry name" value="Rhs_assc_core"/>
    <property type="match status" value="1"/>
</dbReference>
<accession>A0A317PGF4</accession>
<comment type="similarity">
    <text evidence="1">Belongs to the RHS family.</text>
</comment>
<dbReference type="InterPro" id="IPR001826">
    <property type="entry name" value="RHS"/>
</dbReference>
<comment type="caution">
    <text evidence="3">The sequence shown here is derived from an EMBL/GenBank/DDBJ whole genome shotgun (WGS) entry which is preliminary data.</text>
</comment>
<dbReference type="EMBL" id="QGTS01000034">
    <property type="protein sequence ID" value="PWV99402.1"/>
    <property type="molecule type" value="Genomic_DNA"/>
</dbReference>
<dbReference type="Pfam" id="PF03527">
    <property type="entry name" value="RHS"/>
    <property type="match status" value="1"/>
</dbReference>
<evidence type="ECO:0000259" key="2">
    <source>
        <dbReference type="Pfam" id="PF03527"/>
    </source>
</evidence>
<reference evidence="3 4" key="1">
    <citation type="submission" date="2018-05" db="EMBL/GenBank/DDBJ databases">
        <title>Genomic Encyclopedia of Type Strains, Phase IV (KMG-IV): sequencing the most valuable type-strain genomes for metagenomic binning, comparative biology and taxonomic classification.</title>
        <authorList>
            <person name="Goeker M."/>
        </authorList>
    </citation>
    <scope>NUCLEOTIDE SEQUENCE [LARGE SCALE GENOMIC DNA]</scope>
    <source>
        <strain evidence="3 4">DSM 19579</strain>
    </source>
</reference>
<evidence type="ECO:0000313" key="3">
    <source>
        <dbReference type="EMBL" id="PWV99402.1"/>
    </source>
</evidence>